<proteinExistence type="predicted"/>
<evidence type="ECO:0000256" key="3">
    <source>
        <dbReference type="ARBA" id="ARBA00023098"/>
    </source>
</evidence>
<dbReference type="AlphaFoldDB" id="A0AAD7VGN4"/>
<sequence>MKDESPVVVDAAGKSFEFLGDLNIKLCLGTTRIGFFLKKDAVELAITHENLEKLPTFTASLVNQLSLNLKRIQSLGVKKIAVTGLEPLGCLPQVSVASIFQNCIEPSLNLIFKTLNQMLLQAMQNLTREISEGTVFMMLDPNGAFMTAIKNLRNLTCKMQRH</sequence>
<dbReference type="InterPro" id="IPR036514">
    <property type="entry name" value="SGNH_hydro_sf"/>
</dbReference>
<dbReference type="PANTHER" id="PTHR46020:SF4">
    <property type="entry name" value="OS04G0650200 PROTEIN"/>
    <property type="match status" value="1"/>
</dbReference>
<evidence type="ECO:0000256" key="1">
    <source>
        <dbReference type="ARBA" id="ARBA00022801"/>
    </source>
</evidence>
<keyword evidence="1" id="KW-0378">Hydrolase</keyword>
<dbReference type="Gene3D" id="3.40.50.1110">
    <property type="entry name" value="SGNH hydrolase"/>
    <property type="match status" value="1"/>
</dbReference>
<dbReference type="EMBL" id="JARAOO010000003">
    <property type="protein sequence ID" value="KAJ7974919.1"/>
    <property type="molecule type" value="Genomic_DNA"/>
</dbReference>
<accession>A0AAD7VGN4</accession>
<name>A0AAD7VGN4_QUISA</name>
<keyword evidence="3" id="KW-0443">Lipid metabolism</keyword>
<dbReference type="GO" id="GO:0016787">
    <property type="term" value="F:hydrolase activity"/>
    <property type="evidence" value="ECO:0007669"/>
    <property type="project" value="UniProtKB-KW"/>
</dbReference>
<dbReference type="KEGG" id="qsa:O6P43_004914"/>
<organism evidence="4 5">
    <name type="scientific">Quillaja saponaria</name>
    <name type="common">Soap bark tree</name>
    <dbReference type="NCBI Taxonomy" id="32244"/>
    <lineage>
        <taxon>Eukaryota</taxon>
        <taxon>Viridiplantae</taxon>
        <taxon>Streptophyta</taxon>
        <taxon>Embryophyta</taxon>
        <taxon>Tracheophyta</taxon>
        <taxon>Spermatophyta</taxon>
        <taxon>Magnoliopsida</taxon>
        <taxon>eudicotyledons</taxon>
        <taxon>Gunneridae</taxon>
        <taxon>Pentapetalae</taxon>
        <taxon>rosids</taxon>
        <taxon>fabids</taxon>
        <taxon>Fabales</taxon>
        <taxon>Quillajaceae</taxon>
        <taxon>Quillaja</taxon>
    </lineage>
</organism>
<evidence type="ECO:0000313" key="4">
    <source>
        <dbReference type="EMBL" id="KAJ7974919.1"/>
    </source>
</evidence>
<dbReference type="Proteomes" id="UP001163823">
    <property type="component" value="Chromosome 3"/>
</dbReference>
<keyword evidence="2" id="KW-0442">Lipid degradation</keyword>
<evidence type="ECO:0000313" key="5">
    <source>
        <dbReference type="Proteomes" id="UP001163823"/>
    </source>
</evidence>
<keyword evidence="5" id="KW-1185">Reference proteome</keyword>
<comment type="caution">
    <text evidence="4">The sequence shown here is derived from an EMBL/GenBank/DDBJ whole genome shotgun (WGS) entry which is preliminary data.</text>
</comment>
<gene>
    <name evidence="4" type="ORF">O6P43_004914</name>
</gene>
<reference evidence="4" key="1">
    <citation type="journal article" date="2023" name="Science">
        <title>Elucidation of the pathway for biosynthesis of saponin adjuvants from the soapbark tree.</title>
        <authorList>
            <person name="Reed J."/>
            <person name="Orme A."/>
            <person name="El-Demerdash A."/>
            <person name="Owen C."/>
            <person name="Martin L.B.B."/>
            <person name="Misra R.C."/>
            <person name="Kikuchi S."/>
            <person name="Rejzek M."/>
            <person name="Martin A.C."/>
            <person name="Harkess A."/>
            <person name="Leebens-Mack J."/>
            <person name="Louveau T."/>
            <person name="Stephenson M.J."/>
            <person name="Osbourn A."/>
        </authorList>
    </citation>
    <scope>NUCLEOTIDE SEQUENCE</scope>
    <source>
        <strain evidence="4">S10</strain>
    </source>
</reference>
<dbReference type="GO" id="GO:0016042">
    <property type="term" value="P:lipid catabolic process"/>
    <property type="evidence" value="ECO:0007669"/>
    <property type="project" value="UniProtKB-KW"/>
</dbReference>
<evidence type="ECO:0000256" key="2">
    <source>
        <dbReference type="ARBA" id="ARBA00022963"/>
    </source>
</evidence>
<dbReference type="PANTHER" id="PTHR46020">
    <property type="entry name" value="OSJNBB0059K02.9 PROTEIN"/>
    <property type="match status" value="1"/>
</dbReference>
<protein>
    <submittedName>
        <fullName evidence="4">GDSL esterase/lipase</fullName>
    </submittedName>
</protein>